<dbReference type="PANTHER" id="PTHR43737:SF1">
    <property type="entry name" value="DUF1501 DOMAIN-CONTAINING PROTEIN"/>
    <property type="match status" value="1"/>
</dbReference>
<dbReference type="RefSeq" id="WP_093611715.1">
    <property type="nucleotide sequence ID" value="NZ_BOMT01000006.1"/>
</dbReference>
<sequence length="424" mass="42896">MTAPLLCCDENEKLQLTRRGVLGRGLAVGAGAALTGLAGEALSTNLAFAAGAYTGDTLVVVSLRGGFDGLSAFAPIGDADYYRARPGIAVPKAKVIGGDGGMFGLHPALAPLLPQWTAGKLAAVHAIGQPDPTRSHFAAMEAMENAAPGTSIRSGWLDRMLGVTGASGPLAAVSLGDAMPARLLAGPAADVSMKGLDDFTLSADGKKPMAAALRAMYADAPPVLAGPALAADRALAATTTAKAAYTPANGAVYPDSDLGGALRDVARLIKAKAGLVTAAVDCGDWDMHQGLGPAVAGQRMYDNLHDLSTALAAFVTDLGEQAMKSVTVLTISEFGRRVAENGSRGVDHGHGNAMMLLGGGIRGGRVYGDWPGLAPQALVAGDLAATTDYRSVIGEVLQKRCGVGALDSVFPAVKPSSFGLAAAR</sequence>
<dbReference type="AlphaFoldDB" id="A0A1I2CYZ3"/>
<keyword evidence="2" id="KW-1185">Reference proteome</keyword>
<dbReference type="EMBL" id="FONV01000003">
    <property type="protein sequence ID" value="SFE73013.1"/>
    <property type="molecule type" value="Genomic_DNA"/>
</dbReference>
<reference evidence="1 2" key="1">
    <citation type="submission" date="2016-10" db="EMBL/GenBank/DDBJ databases">
        <authorList>
            <person name="de Groot N.N."/>
        </authorList>
    </citation>
    <scope>NUCLEOTIDE SEQUENCE [LARGE SCALE GENOMIC DNA]</scope>
    <source>
        <strain evidence="1 2">DSM 43019</strain>
    </source>
</reference>
<name>A0A1I2CYZ3_9ACTN</name>
<dbReference type="InterPro" id="IPR006311">
    <property type="entry name" value="TAT_signal"/>
</dbReference>
<dbReference type="OrthoDB" id="9779968at2"/>
<dbReference type="Proteomes" id="UP000199645">
    <property type="component" value="Unassembled WGS sequence"/>
</dbReference>
<dbReference type="Pfam" id="PF07394">
    <property type="entry name" value="DUF1501"/>
    <property type="match status" value="1"/>
</dbReference>
<proteinExistence type="predicted"/>
<evidence type="ECO:0000313" key="1">
    <source>
        <dbReference type="EMBL" id="SFE73013.1"/>
    </source>
</evidence>
<accession>A0A1I2CYZ3</accession>
<dbReference type="InterPro" id="IPR010869">
    <property type="entry name" value="DUF1501"/>
</dbReference>
<dbReference type="PROSITE" id="PS51318">
    <property type="entry name" value="TAT"/>
    <property type="match status" value="1"/>
</dbReference>
<organism evidence="1 2">
    <name type="scientific">Actinoplanes philippinensis</name>
    <dbReference type="NCBI Taxonomy" id="35752"/>
    <lineage>
        <taxon>Bacteria</taxon>
        <taxon>Bacillati</taxon>
        <taxon>Actinomycetota</taxon>
        <taxon>Actinomycetes</taxon>
        <taxon>Micromonosporales</taxon>
        <taxon>Micromonosporaceae</taxon>
        <taxon>Actinoplanes</taxon>
    </lineage>
</organism>
<protein>
    <submittedName>
        <fullName evidence="1">Uncharacterized conserved protein, DUF1501 family</fullName>
    </submittedName>
</protein>
<dbReference type="PANTHER" id="PTHR43737">
    <property type="entry name" value="BLL7424 PROTEIN"/>
    <property type="match status" value="1"/>
</dbReference>
<dbReference type="STRING" id="35752.SAMN05421541_103268"/>
<evidence type="ECO:0000313" key="2">
    <source>
        <dbReference type="Proteomes" id="UP000199645"/>
    </source>
</evidence>
<gene>
    <name evidence="1" type="ORF">SAMN05421541_103268</name>
</gene>